<keyword evidence="5" id="KW-0349">Heme</keyword>
<feature type="compositionally biased region" description="Gly residues" evidence="9">
    <location>
        <begin position="139"/>
        <end position="151"/>
    </location>
</feature>
<dbReference type="GO" id="GO:0020037">
    <property type="term" value="F:heme binding"/>
    <property type="evidence" value="ECO:0007669"/>
    <property type="project" value="InterPro"/>
</dbReference>
<comment type="caution">
    <text evidence="11">The sequence shown here is derived from an EMBL/GenBank/DDBJ whole genome shotgun (WGS) entry which is preliminary data.</text>
</comment>
<keyword evidence="7" id="KW-0249">Electron transport</keyword>
<keyword evidence="4" id="KW-0602">Photosynthesis</keyword>
<evidence type="ECO:0000256" key="5">
    <source>
        <dbReference type="ARBA" id="ARBA00022617"/>
    </source>
</evidence>
<keyword evidence="8" id="KW-0408">Iron</keyword>
<comment type="function">
    <text evidence="1">The reaction center of purple bacteria contains a tightly bound cytochrome molecule which re-reduces the photo oxidized primary electron donor.</text>
</comment>
<dbReference type="InterPro" id="IPR023119">
    <property type="entry name" value="Multihaem_cyt_PRC_cyt_su-like"/>
</dbReference>
<dbReference type="NCBIfam" id="NF033196">
    <property type="entry name" value="c_type_nonphoto"/>
    <property type="match status" value="1"/>
</dbReference>
<evidence type="ECO:0000313" key="11">
    <source>
        <dbReference type="EMBL" id="PUZ26412.1"/>
    </source>
</evidence>
<evidence type="ECO:0000256" key="4">
    <source>
        <dbReference type="ARBA" id="ARBA00022531"/>
    </source>
</evidence>
<dbReference type="Pfam" id="PF02276">
    <property type="entry name" value="CytoC_RC"/>
    <property type="match status" value="1"/>
</dbReference>
<evidence type="ECO:0000256" key="6">
    <source>
        <dbReference type="ARBA" id="ARBA00022723"/>
    </source>
</evidence>
<dbReference type="GO" id="GO:0030077">
    <property type="term" value="C:plasma membrane light-harvesting complex"/>
    <property type="evidence" value="ECO:0007669"/>
    <property type="project" value="InterPro"/>
</dbReference>
<proteinExistence type="predicted"/>
<dbReference type="Proteomes" id="UP000244450">
    <property type="component" value="Unassembled WGS sequence"/>
</dbReference>
<dbReference type="SUPFAM" id="SSF48695">
    <property type="entry name" value="Multiheme cytochromes"/>
    <property type="match status" value="1"/>
</dbReference>
<evidence type="ECO:0000256" key="2">
    <source>
        <dbReference type="ARBA" id="ARBA00015978"/>
    </source>
</evidence>
<evidence type="ECO:0000256" key="9">
    <source>
        <dbReference type="SAM" id="MobiDB-lite"/>
    </source>
</evidence>
<dbReference type="GO" id="GO:0005506">
    <property type="term" value="F:iron ion binding"/>
    <property type="evidence" value="ECO:0007669"/>
    <property type="project" value="InterPro"/>
</dbReference>
<feature type="chain" id="PRO_5015533225" description="Photosynthetic reaction center cytochrome c subunit" evidence="10">
    <location>
        <begin position="27"/>
        <end position="151"/>
    </location>
</feature>
<organism evidence="11 12">
    <name type="scientific">Chitinophaga parva</name>
    <dbReference type="NCBI Taxonomy" id="2169414"/>
    <lineage>
        <taxon>Bacteria</taxon>
        <taxon>Pseudomonadati</taxon>
        <taxon>Bacteroidota</taxon>
        <taxon>Chitinophagia</taxon>
        <taxon>Chitinophagales</taxon>
        <taxon>Chitinophagaceae</taxon>
        <taxon>Chitinophaga</taxon>
    </lineage>
</organism>
<evidence type="ECO:0000313" key="12">
    <source>
        <dbReference type="Proteomes" id="UP000244450"/>
    </source>
</evidence>
<keyword evidence="10" id="KW-0732">Signal</keyword>
<evidence type="ECO:0000256" key="7">
    <source>
        <dbReference type="ARBA" id="ARBA00022982"/>
    </source>
</evidence>
<dbReference type="InterPro" id="IPR036280">
    <property type="entry name" value="Multihaem_cyt_sf"/>
</dbReference>
<evidence type="ECO:0000256" key="8">
    <source>
        <dbReference type="ARBA" id="ARBA00023004"/>
    </source>
</evidence>
<evidence type="ECO:0000256" key="3">
    <source>
        <dbReference type="ARBA" id="ARBA00022448"/>
    </source>
</evidence>
<keyword evidence="6" id="KW-0479">Metal-binding</keyword>
<dbReference type="EMBL" id="QCYK01000002">
    <property type="protein sequence ID" value="PUZ26412.1"/>
    <property type="molecule type" value="Genomic_DNA"/>
</dbReference>
<keyword evidence="12" id="KW-1185">Reference proteome</keyword>
<feature type="signal peptide" evidence="10">
    <location>
        <begin position="1"/>
        <end position="26"/>
    </location>
</feature>
<dbReference type="GO" id="GO:0009055">
    <property type="term" value="F:electron transfer activity"/>
    <property type="evidence" value="ECO:0007669"/>
    <property type="project" value="InterPro"/>
</dbReference>
<dbReference type="GO" id="GO:0019684">
    <property type="term" value="P:photosynthesis, light reaction"/>
    <property type="evidence" value="ECO:0007669"/>
    <property type="project" value="InterPro"/>
</dbReference>
<dbReference type="Gene3D" id="1.10.468.10">
    <property type="entry name" value="Photosynthetic Reaction Center, subunit C, domain 2"/>
    <property type="match status" value="1"/>
</dbReference>
<dbReference type="RefSeq" id="WP_108687269.1">
    <property type="nucleotide sequence ID" value="NZ_QCYK01000002.1"/>
</dbReference>
<evidence type="ECO:0000256" key="1">
    <source>
        <dbReference type="ARBA" id="ARBA00003196"/>
    </source>
</evidence>
<sequence>MTTKKGLAVMLALAGAVVLCSFSLRQDDEKPKNLKVLSKHSTKEEVDSVMHSFKLALGVKCGYCHAPQKDNPKRLDFASDDNPKKDVARDMMRMTATINKKFFKGMSDSLGHPINAVSCVTCHNGHDEPKSVPDEPTQGGPGGPGGPGGMH</sequence>
<feature type="region of interest" description="Disordered" evidence="9">
    <location>
        <begin position="126"/>
        <end position="151"/>
    </location>
</feature>
<dbReference type="OrthoDB" id="951235at2"/>
<keyword evidence="3" id="KW-0813">Transport</keyword>
<dbReference type="InterPro" id="IPR003158">
    <property type="entry name" value="Photosyn_RC_cyt_c-su"/>
</dbReference>
<gene>
    <name evidence="11" type="ORF">DCC81_14160</name>
</gene>
<dbReference type="AlphaFoldDB" id="A0A2T7BJH9"/>
<name>A0A2T7BJH9_9BACT</name>
<reference evidence="11 12" key="1">
    <citation type="submission" date="2018-04" db="EMBL/GenBank/DDBJ databases">
        <title>Chitinophaga fuyangensis sp. nov., isolated from soil in a chemical factory.</title>
        <authorList>
            <person name="Chen K."/>
        </authorList>
    </citation>
    <scope>NUCLEOTIDE SEQUENCE [LARGE SCALE GENOMIC DNA]</scope>
    <source>
        <strain evidence="11 12">LY-1</strain>
    </source>
</reference>
<protein>
    <recommendedName>
        <fullName evidence="2">Photosynthetic reaction center cytochrome c subunit</fullName>
    </recommendedName>
</protein>
<accession>A0A2T7BJH9</accession>
<evidence type="ECO:0000256" key="10">
    <source>
        <dbReference type="SAM" id="SignalP"/>
    </source>
</evidence>